<gene>
    <name evidence="1" type="ORF">FHX46_001454</name>
</gene>
<proteinExistence type="predicted"/>
<evidence type="ECO:0000313" key="2">
    <source>
        <dbReference type="Proteomes" id="UP000754495"/>
    </source>
</evidence>
<keyword evidence="2" id="KW-1185">Reference proteome</keyword>
<evidence type="ECO:0000313" key="1">
    <source>
        <dbReference type="EMBL" id="NIH78924.1"/>
    </source>
</evidence>
<protein>
    <submittedName>
        <fullName evidence="1">Uncharacterized protein</fullName>
    </submittedName>
</protein>
<dbReference type="RefSeq" id="WP_167111810.1">
    <property type="nucleotide sequence ID" value="NZ_JAANOU010000001.1"/>
</dbReference>
<accession>A0ABX0SR03</accession>
<organism evidence="1 2">
    <name type="scientific">Amycolatopsis viridis</name>
    <dbReference type="NCBI Taxonomy" id="185678"/>
    <lineage>
        <taxon>Bacteria</taxon>
        <taxon>Bacillati</taxon>
        <taxon>Actinomycetota</taxon>
        <taxon>Actinomycetes</taxon>
        <taxon>Pseudonocardiales</taxon>
        <taxon>Pseudonocardiaceae</taxon>
        <taxon>Amycolatopsis</taxon>
    </lineage>
</organism>
<name>A0ABX0SR03_9PSEU</name>
<sequence>MATDLTVFSDYRQIHLLDSGSSTELADQWSDSALFHYLALADDAIGIWTGVNGDVIVTIDVTDVAPADDKDAFDIVTECSLRAASGALRLTSPTYGEDDGDLVTVPRGWLRLRLSLTRTPGDWPHVRIQCWPAEPTDAVLVKGWNPETGSFHPGPRN</sequence>
<comment type="caution">
    <text evidence="1">The sequence shown here is derived from an EMBL/GenBank/DDBJ whole genome shotgun (WGS) entry which is preliminary data.</text>
</comment>
<dbReference type="EMBL" id="JAANOU010000001">
    <property type="protein sequence ID" value="NIH78924.1"/>
    <property type="molecule type" value="Genomic_DNA"/>
</dbReference>
<reference evidence="1 2" key="1">
    <citation type="submission" date="2020-03" db="EMBL/GenBank/DDBJ databases">
        <title>Sequencing the genomes of 1000 actinobacteria strains.</title>
        <authorList>
            <person name="Klenk H.-P."/>
        </authorList>
    </citation>
    <scope>NUCLEOTIDE SEQUENCE [LARGE SCALE GENOMIC DNA]</scope>
    <source>
        <strain evidence="1 2">DSM 45668</strain>
    </source>
</reference>
<dbReference type="Proteomes" id="UP000754495">
    <property type="component" value="Unassembled WGS sequence"/>
</dbReference>